<dbReference type="EMBL" id="CM044704">
    <property type="protein sequence ID" value="KAI5668240.1"/>
    <property type="molecule type" value="Genomic_DNA"/>
</dbReference>
<evidence type="ECO:0000313" key="1">
    <source>
        <dbReference type="EMBL" id="KAI5668240.1"/>
    </source>
</evidence>
<organism evidence="1 2">
    <name type="scientific">Catharanthus roseus</name>
    <name type="common">Madagascar periwinkle</name>
    <name type="synonym">Vinca rosea</name>
    <dbReference type="NCBI Taxonomy" id="4058"/>
    <lineage>
        <taxon>Eukaryota</taxon>
        <taxon>Viridiplantae</taxon>
        <taxon>Streptophyta</taxon>
        <taxon>Embryophyta</taxon>
        <taxon>Tracheophyta</taxon>
        <taxon>Spermatophyta</taxon>
        <taxon>Magnoliopsida</taxon>
        <taxon>eudicotyledons</taxon>
        <taxon>Gunneridae</taxon>
        <taxon>Pentapetalae</taxon>
        <taxon>asterids</taxon>
        <taxon>lamiids</taxon>
        <taxon>Gentianales</taxon>
        <taxon>Apocynaceae</taxon>
        <taxon>Rauvolfioideae</taxon>
        <taxon>Vinceae</taxon>
        <taxon>Catharanthinae</taxon>
        <taxon>Catharanthus</taxon>
    </lineage>
</organism>
<sequence length="193" mass="22020">MNAYFLEAHPSFGKAPDRMKNMWYTEFGKKYRWDSMHERAIWDAWQRWASLRYKDLMYEEAYKKRQEASQQNWLQRRDSQGPGKHTGGSRSFIEWAKCQKLKANMERLHIETSLPIPIDEQLMFEAVGRSDNNHVYDFGSQSTAVTTERRGGSSNSMSSVPSVSSAAGHEACIERGGGCGDTCSRHRIGSPAS</sequence>
<accession>A0ACC0B6F7</accession>
<reference evidence="2" key="1">
    <citation type="journal article" date="2023" name="Nat. Plants">
        <title>Single-cell RNA sequencing provides a high-resolution roadmap for understanding the multicellular compartmentation of specialized metabolism.</title>
        <authorList>
            <person name="Sun S."/>
            <person name="Shen X."/>
            <person name="Li Y."/>
            <person name="Li Y."/>
            <person name="Wang S."/>
            <person name="Li R."/>
            <person name="Zhang H."/>
            <person name="Shen G."/>
            <person name="Guo B."/>
            <person name="Wei J."/>
            <person name="Xu J."/>
            <person name="St-Pierre B."/>
            <person name="Chen S."/>
            <person name="Sun C."/>
        </authorList>
    </citation>
    <scope>NUCLEOTIDE SEQUENCE [LARGE SCALE GENOMIC DNA]</scope>
</reference>
<keyword evidence="2" id="KW-1185">Reference proteome</keyword>
<gene>
    <name evidence="1" type="ORF">M9H77_18093</name>
</gene>
<proteinExistence type="predicted"/>
<evidence type="ECO:0000313" key="2">
    <source>
        <dbReference type="Proteomes" id="UP001060085"/>
    </source>
</evidence>
<dbReference type="Proteomes" id="UP001060085">
    <property type="component" value="Linkage Group LG04"/>
</dbReference>
<name>A0ACC0B6F7_CATRO</name>
<protein>
    <submittedName>
        <fullName evidence="1">Uncharacterized protein</fullName>
    </submittedName>
</protein>
<comment type="caution">
    <text evidence="1">The sequence shown here is derived from an EMBL/GenBank/DDBJ whole genome shotgun (WGS) entry which is preliminary data.</text>
</comment>